<organism evidence="1 2">
    <name type="scientific">Cryomyces antarcticus</name>
    <dbReference type="NCBI Taxonomy" id="329879"/>
    <lineage>
        <taxon>Eukaryota</taxon>
        <taxon>Fungi</taxon>
        <taxon>Dikarya</taxon>
        <taxon>Ascomycota</taxon>
        <taxon>Pezizomycotina</taxon>
        <taxon>Dothideomycetes</taxon>
        <taxon>Dothideomycetes incertae sedis</taxon>
        <taxon>Cryomyces</taxon>
    </lineage>
</organism>
<comment type="caution">
    <text evidence="1">The sequence shown here is derived from an EMBL/GenBank/DDBJ whole genome shotgun (WGS) entry which is preliminary data.</text>
</comment>
<dbReference type="EMBL" id="JAVRRA010024917">
    <property type="protein sequence ID" value="KAK5126183.1"/>
    <property type="molecule type" value="Genomic_DNA"/>
</dbReference>
<name>A0ABR0KSR1_9PEZI</name>
<reference evidence="1 2" key="1">
    <citation type="submission" date="2023-08" db="EMBL/GenBank/DDBJ databases">
        <title>Black Yeasts Isolated from many extreme environments.</title>
        <authorList>
            <person name="Coleine C."/>
            <person name="Stajich J.E."/>
            <person name="Selbmann L."/>
        </authorList>
    </citation>
    <scope>NUCLEOTIDE SEQUENCE [LARGE SCALE GENOMIC DNA]</scope>
    <source>
        <strain evidence="1 2">CCFEE 536</strain>
    </source>
</reference>
<evidence type="ECO:0000313" key="2">
    <source>
        <dbReference type="Proteomes" id="UP001357485"/>
    </source>
</evidence>
<keyword evidence="2" id="KW-1185">Reference proteome</keyword>
<proteinExistence type="predicted"/>
<feature type="non-terminal residue" evidence="1">
    <location>
        <position position="68"/>
    </location>
</feature>
<sequence length="68" mass="7503">MFRSASRALLRAPSPRLATRAPNTTRFLSTAPPHHQSRSWKSAAARWGLAIGGVYYYNTSPVFAEEPA</sequence>
<evidence type="ECO:0000313" key="1">
    <source>
        <dbReference type="EMBL" id="KAK5126183.1"/>
    </source>
</evidence>
<gene>
    <name evidence="1" type="primary">MIA40</name>
    <name evidence="1" type="ORF">LTR16_003124</name>
</gene>
<accession>A0ABR0KSR1</accession>
<dbReference type="Proteomes" id="UP001357485">
    <property type="component" value="Unassembled WGS sequence"/>
</dbReference>
<protein>
    <submittedName>
        <fullName evidence="1">Oxidoreductase</fullName>
    </submittedName>
</protein>